<accession>A0A239D3Q0</accession>
<evidence type="ECO:0000313" key="4">
    <source>
        <dbReference type="Proteomes" id="UP000198420"/>
    </source>
</evidence>
<dbReference type="Gene3D" id="3.40.710.10">
    <property type="entry name" value="DD-peptidase/beta-lactamase superfamily"/>
    <property type="match status" value="1"/>
</dbReference>
<dbReference type="EMBL" id="FZNP01000013">
    <property type="protein sequence ID" value="SNS26491.1"/>
    <property type="molecule type" value="Genomic_DNA"/>
</dbReference>
<dbReference type="InterPro" id="IPR012338">
    <property type="entry name" value="Beta-lactam/transpept-like"/>
</dbReference>
<feature type="chain" id="PRO_5012037271" evidence="1">
    <location>
        <begin position="19"/>
        <end position="378"/>
    </location>
</feature>
<keyword evidence="4" id="KW-1185">Reference proteome</keyword>
<dbReference type="PANTHER" id="PTHR46825:SF9">
    <property type="entry name" value="BETA-LACTAMASE-RELATED DOMAIN-CONTAINING PROTEIN"/>
    <property type="match status" value="1"/>
</dbReference>
<feature type="signal peptide" evidence="1">
    <location>
        <begin position="1"/>
        <end position="18"/>
    </location>
</feature>
<feature type="domain" description="Beta-lactamase-related" evidence="2">
    <location>
        <begin position="54"/>
        <end position="350"/>
    </location>
</feature>
<dbReference type="PROSITE" id="PS51257">
    <property type="entry name" value="PROKAR_LIPOPROTEIN"/>
    <property type="match status" value="1"/>
</dbReference>
<dbReference type="InterPro" id="IPR050491">
    <property type="entry name" value="AmpC-like"/>
</dbReference>
<keyword evidence="1" id="KW-0732">Signal</keyword>
<reference evidence="4" key="1">
    <citation type="submission" date="2017-06" db="EMBL/GenBank/DDBJ databases">
        <authorList>
            <person name="Varghese N."/>
            <person name="Submissions S."/>
        </authorList>
    </citation>
    <scope>NUCLEOTIDE SEQUENCE [LARGE SCALE GENOMIC DNA]</scope>
    <source>
        <strain evidence="4">DSM 44485</strain>
    </source>
</reference>
<name>A0A239D3Q0_9ACTN</name>
<dbReference type="Pfam" id="PF00144">
    <property type="entry name" value="Beta-lactamase"/>
    <property type="match status" value="1"/>
</dbReference>
<sequence>MQRINPLYLAMALTTALAAAGCGGNAMGVPRAARSAAEPVDRSIARYLDRTLPEGPGGTVVAARGAELVHCKGFGLADRTASTPATCDTVYDVMSITKQFTAAAIMKLEMMGRLRTTDRISTVLGPVPADKRGITLHHLLTHTAGLAEGLGDDYEPVSRDEMLDKALKSKLLSRPGAKFHYSNTGFSVLAAIVEKVSGTSYERFLATRLFAPAGMTRTGYVLPKFARAQVAVEYDENGAGQGRPFDHPWAADGPYWNLRGNGGMLSTGRDMFKWHRALLGDTILSAAAKAKMFEPHASIPGTEAAYGYGWGVLHTKDGRVAWHNGGNDWSFASYSRILPDGTMVYWVTNQASQADKWNLEERELEMNQALADHARDTD</sequence>
<evidence type="ECO:0000259" key="2">
    <source>
        <dbReference type="Pfam" id="PF00144"/>
    </source>
</evidence>
<dbReference type="SUPFAM" id="SSF56601">
    <property type="entry name" value="beta-lactamase/transpeptidase-like"/>
    <property type="match status" value="1"/>
</dbReference>
<dbReference type="PANTHER" id="PTHR46825">
    <property type="entry name" value="D-ALANYL-D-ALANINE-CARBOXYPEPTIDASE/ENDOPEPTIDASE AMPH"/>
    <property type="match status" value="1"/>
</dbReference>
<dbReference type="AlphaFoldDB" id="A0A239D3Q0"/>
<evidence type="ECO:0000313" key="3">
    <source>
        <dbReference type="EMBL" id="SNS26491.1"/>
    </source>
</evidence>
<protein>
    <submittedName>
        <fullName evidence="3">CubicO group peptidase, beta-lactamase class C family</fullName>
    </submittedName>
</protein>
<dbReference type="InterPro" id="IPR001466">
    <property type="entry name" value="Beta-lactam-related"/>
</dbReference>
<proteinExistence type="predicted"/>
<organism evidence="3 4">
    <name type="scientific">Actinomadura mexicana</name>
    <dbReference type="NCBI Taxonomy" id="134959"/>
    <lineage>
        <taxon>Bacteria</taxon>
        <taxon>Bacillati</taxon>
        <taxon>Actinomycetota</taxon>
        <taxon>Actinomycetes</taxon>
        <taxon>Streptosporangiales</taxon>
        <taxon>Thermomonosporaceae</taxon>
        <taxon>Actinomadura</taxon>
    </lineage>
</organism>
<gene>
    <name evidence="3" type="ORF">SAMN06265355_113247</name>
</gene>
<dbReference type="Proteomes" id="UP000198420">
    <property type="component" value="Unassembled WGS sequence"/>
</dbReference>
<dbReference type="RefSeq" id="WP_218826306.1">
    <property type="nucleotide sequence ID" value="NZ_FZNP01000013.1"/>
</dbReference>
<evidence type="ECO:0000256" key="1">
    <source>
        <dbReference type="SAM" id="SignalP"/>
    </source>
</evidence>